<dbReference type="Proteomes" id="UP000465601">
    <property type="component" value="Unassembled WGS sequence"/>
</dbReference>
<evidence type="ECO:0000313" key="6">
    <source>
        <dbReference type="EMBL" id="KAB3528801.1"/>
    </source>
</evidence>
<accession>A0A833MDC8</accession>
<dbReference type="Pfam" id="PF02659">
    <property type="entry name" value="Mntp"/>
    <property type="match status" value="2"/>
</dbReference>
<dbReference type="PANTHER" id="PTHR35529:SF2">
    <property type="entry name" value="SPORULATION PROTEIN YTAF-RELATED"/>
    <property type="match status" value="1"/>
</dbReference>
<gene>
    <name evidence="6" type="primary">ytaF</name>
    <name evidence="6" type="ORF">F8153_10775</name>
</gene>
<protein>
    <submittedName>
        <fullName evidence="6">Sporulation membrane protein YtaF</fullName>
    </submittedName>
</protein>
<keyword evidence="2 5" id="KW-0812">Transmembrane</keyword>
<dbReference type="EMBL" id="WBZB01000039">
    <property type="protein sequence ID" value="KAB3528801.1"/>
    <property type="molecule type" value="Genomic_DNA"/>
</dbReference>
<evidence type="ECO:0000256" key="2">
    <source>
        <dbReference type="ARBA" id="ARBA00022692"/>
    </source>
</evidence>
<feature type="transmembrane region" description="Helical" evidence="5">
    <location>
        <begin position="33"/>
        <end position="55"/>
    </location>
</feature>
<dbReference type="AlphaFoldDB" id="A0A833MDC8"/>
<evidence type="ECO:0000256" key="5">
    <source>
        <dbReference type="SAM" id="Phobius"/>
    </source>
</evidence>
<dbReference type="NCBIfam" id="TIGR02840">
    <property type="entry name" value="spore_YtaF"/>
    <property type="match status" value="1"/>
</dbReference>
<keyword evidence="1" id="KW-1003">Cell membrane</keyword>
<feature type="transmembrane region" description="Helical" evidence="5">
    <location>
        <begin position="96"/>
        <end position="115"/>
    </location>
</feature>
<dbReference type="InterPro" id="IPR003810">
    <property type="entry name" value="Mntp/YtaF"/>
</dbReference>
<name>A0A833MDC8_9FIRM</name>
<evidence type="ECO:0000256" key="3">
    <source>
        <dbReference type="ARBA" id="ARBA00022989"/>
    </source>
</evidence>
<feature type="transmembrane region" description="Helical" evidence="5">
    <location>
        <begin position="194"/>
        <end position="210"/>
    </location>
</feature>
<feature type="transmembrane region" description="Helical" evidence="5">
    <location>
        <begin position="160"/>
        <end position="182"/>
    </location>
</feature>
<keyword evidence="4 5" id="KW-0472">Membrane</keyword>
<sequence>MLQAIMIAFAISVDSFSVGVAYGVKNIKVPLPSIFILDIISVVLLALGLFTGNLLTRIFPPIVTNLLGSIIIIVIGIWFLIEGWLNYKFPKEKIQQQATIAFISIKSLGIAISVLRNPSGADLDVSGTIDTKEAMLLGFALAIDSLAVGIVVSINSLAIILSALVLVATMNFLFLLMGIFIGKRFLMKSLKEKTSLVPGFILIILGIIRLL</sequence>
<proteinExistence type="predicted"/>
<dbReference type="InterPro" id="IPR014205">
    <property type="entry name" value="Spore_YtaF"/>
</dbReference>
<dbReference type="RefSeq" id="WP_151866357.1">
    <property type="nucleotide sequence ID" value="NZ_WBZB01000039.1"/>
</dbReference>
<dbReference type="OrthoDB" id="1679205at2"/>
<comment type="caution">
    <text evidence="6">The sequence shown here is derived from an EMBL/GenBank/DDBJ whole genome shotgun (WGS) entry which is preliminary data.</text>
</comment>
<reference evidence="6 7" key="1">
    <citation type="submission" date="2019-10" db="EMBL/GenBank/DDBJ databases">
        <title>Alkaliphilus serpentinus sp. nov. and Alkaliphilus pronyensis sp. nov., two novel anaerobic alkaliphilic species isolated from the serpentinized-hosted hydrothermal field of the Prony Bay (New Caledonia).</title>
        <authorList>
            <person name="Postec A."/>
        </authorList>
    </citation>
    <scope>NUCLEOTIDE SEQUENCE [LARGE SCALE GENOMIC DNA]</scope>
    <source>
        <strain evidence="6 7">LacT</strain>
    </source>
</reference>
<keyword evidence="7" id="KW-1185">Reference proteome</keyword>
<feature type="transmembrane region" description="Helical" evidence="5">
    <location>
        <begin position="136"/>
        <end position="154"/>
    </location>
</feature>
<dbReference type="PANTHER" id="PTHR35529">
    <property type="entry name" value="MANGANESE EFFLUX PUMP MNTP-RELATED"/>
    <property type="match status" value="1"/>
</dbReference>
<evidence type="ECO:0000256" key="4">
    <source>
        <dbReference type="ARBA" id="ARBA00023136"/>
    </source>
</evidence>
<organism evidence="6 7">
    <name type="scientific">Alkaliphilus serpentinus</name>
    <dbReference type="NCBI Taxonomy" id="1482731"/>
    <lineage>
        <taxon>Bacteria</taxon>
        <taxon>Bacillati</taxon>
        <taxon>Bacillota</taxon>
        <taxon>Clostridia</taxon>
        <taxon>Peptostreptococcales</taxon>
        <taxon>Natronincolaceae</taxon>
        <taxon>Alkaliphilus</taxon>
    </lineage>
</organism>
<keyword evidence="3 5" id="KW-1133">Transmembrane helix</keyword>
<evidence type="ECO:0000256" key="1">
    <source>
        <dbReference type="ARBA" id="ARBA00022475"/>
    </source>
</evidence>
<feature type="transmembrane region" description="Helical" evidence="5">
    <location>
        <begin position="62"/>
        <end position="81"/>
    </location>
</feature>
<evidence type="ECO:0000313" key="7">
    <source>
        <dbReference type="Proteomes" id="UP000465601"/>
    </source>
</evidence>